<dbReference type="Proteomes" id="UP000005697">
    <property type="component" value="Unassembled WGS sequence"/>
</dbReference>
<dbReference type="HOGENOM" id="CLU_3102243_0_0_10"/>
<accession>F0F7P9</accession>
<dbReference type="EMBL" id="AEWX01000024">
    <property type="protein sequence ID" value="EGC19742.1"/>
    <property type="molecule type" value="Genomic_DNA"/>
</dbReference>
<keyword evidence="2" id="KW-1185">Reference proteome</keyword>
<gene>
    <name evidence="1" type="ORF">HMPREF9141_1616</name>
</gene>
<organism evidence="1 2">
    <name type="scientific">Prevotella multiformis DSM 16608</name>
    <dbReference type="NCBI Taxonomy" id="888743"/>
    <lineage>
        <taxon>Bacteria</taxon>
        <taxon>Pseudomonadati</taxon>
        <taxon>Bacteroidota</taxon>
        <taxon>Bacteroidia</taxon>
        <taxon>Bacteroidales</taxon>
        <taxon>Prevotellaceae</taxon>
        <taxon>Prevotella</taxon>
    </lineage>
</organism>
<dbReference type="AlphaFoldDB" id="F0F7P9"/>
<name>F0F7P9_9BACT</name>
<evidence type="ECO:0000313" key="1">
    <source>
        <dbReference type="EMBL" id="EGC19742.1"/>
    </source>
</evidence>
<reference evidence="1 2" key="1">
    <citation type="submission" date="2011-01" db="EMBL/GenBank/DDBJ databases">
        <authorList>
            <person name="Muzny D."/>
            <person name="Qin X."/>
            <person name="Deng J."/>
            <person name="Jiang H."/>
            <person name="Liu Y."/>
            <person name="Qu J."/>
            <person name="Song X.-Z."/>
            <person name="Zhang L."/>
            <person name="Thornton R."/>
            <person name="Coyle M."/>
            <person name="Francisco L."/>
            <person name="Jackson L."/>
            <person name="Javaid M."/>
            <person name="Korchina V."/>
            <person name="Kovar C."/>
            <person name="Mata R."/>
            <person name="Mathew T."/>
            <person name="Ngo R."/>
            <person name="Nguyen L."/>
            <person name="Nguyen N."/>
            <person name="Okwuonu G."/>
            <person name="Ongeri F."/>
            <person name="Pham C."/>
            <person name="Simmons D."/>
            <person name="Wilczek-Boney K."/>
            <person name="Hale W."/>
            <person name="Jakkamsetti A."/>
            <person name="Pham P."/>
            <person name="Ruth R."/>
            <person name="San Lucas F."/>
            <person name="Warren J."/>
            <person name="Zhang J."/>
            <person name="Zhao Z."/>
            <person name="Zhou C."/>
            <person name="Zhu D."/>
            <person name="Lee S."/>
            <person name="Bess C."/>
            <person name="Blankenburg K."/>
            <person name="Forbes L."/>
            <person name="Fu Q."/>
            <person name="Gubbala S."/>
            <person name="Hirani K."/>
            <person name="Jayaseelan J.C."/>
            <person name="Lara F."/>
            <person name="Munidasa M."/>
            <person name="Palculict T."/>
            <person name="Patil S."/>
            <person name="Pu L.-L."/>
            <person name="Saada N."/>
            <person name="Tang L."/>
            <person name="Weissenberger G."/>
            <person name="Zhu Y."/>
            <person name="Hemphill L."/>
            <person name="Shang Y."/>
            <person name="Youmans B."/>
            <person name="Ayvaz T."/>
            <person name="Ross M."/>
            <person name="Santibanez J."/>
            <person name="Aqrawi P."/>
            <person name="Gross S."/>
            <person name="Joshi V."/>
            <person name="Fowler G."/>
            <person name="Nazareth L."/>
            <person name="Reid J."/>
            <person name="Worley K."/>
            <person name="Petrosino J."/>
            <person name="Highlander S."/>
            <person name="Gibbs R."/>
        </authorList>
    </citation>
    <scope>NUCLEOTIDE SEQUENCE [LARGE SCALE GENOMIC DNA]</scope>
    <source>
        <strain evidence="1 2">DSM 16608</strain>
    </source>
</reference>
<comment type="caution">
    <text evidence="1">The sequence shown here is derived from an EMBL/GenBank/DDBJ whole genome shotgun (WGS) entry which is preliminary data.</text>
</comment>
<protein>
    <submittedName>
        <fullName evidence="1">Uncharacterized protein</fullName>
    </submittedName>
</protein>
<proteinExistence type="predicted"/>
<evidence type="ECO:0000313" key="2">
    <source>
        <dbReference type="Proteomes" id="UP000005697"/>
    </source>
</evidence>
<sequence>MGFTVPDSPVELLAGSGTAVLYMLSGRFLPSKKPCLLSLPAFTDMNEEAWL</sequence>